<dbReference type="Pfam" id="PF08808">
    <property type="entry name" value="RES"/>
    <property type="match status" value="1"/>
</dbReference>
<dbReference type="RefSeq" id="WP_076835323.1">
    <property type="nucleotide sequence ID" value="NZ_CP019434.1"/>
</dbReference>
<evidence type="ECO:0000313" key="2">
    <source>
        <dbReference type="EMBL" id="APZ41976.1"/>
    </source>
</evidence>
<evidence type="ECO:0000259" key="1">
    <source>
        <dbReference type="SMART" id="SM00953"/>
    </source>
</evidence>
<dbReference type="InterPro" id="IPR014914">
    <property type="entry name" value="RES_dom"/>
</dbReference>
<dbReference type="Proteomes" id="UP000243807">
    <property type="component" value="Chromosome"/>
</dbReference>
<protein>
    <recommendedName>
        <fullName evidence="1">RES domain-containing protein</fullName>
    </recommendedName>
</protein>
<dbReference type="SMART" id="SM00953">
    <property type="entry name" value="RES"/>
    <property type="match status" value="1"/>
</dbReference>
<name>A0A1P8UDU5_9GAMM</name>
<accession>A0A1P8UDU5</accession>
<dbReference type="KEGG" id="afy:BW247_01750"/>
<keyword evidence="3" id="KW-1185">Reference proteome</keyword>
<dbReference type="EMBL" id="CP019434">
    <property type="protein sequence ID" value="APZ41976.1"/>
    <property type="molecule type" value="Genomic_DNA"/>
</dbReference>
<dbReference type="STRING" id="1765967.BW247_01750"/>
<reference evidence="2 3" key="1">
    <citation type="submission" date="2017-01" db="EMBL/GenBank/DDBJ databases">
        <title>Draft sequence of Acidihalobacter ferrooxidans strain DSM 14175 (strain V8).</title>
        <authorList>
            <person name="Khaleque H.N."/>
            <person name="Ramsay J.P."/>
            <person name="Murphy R.J.T."/>
            <person name="Kaksonen A.H."/>
            <person name="Boxall N.J."/>
            <person name="Watkin E.L.J."/>
        </authorList>
    </citation>
    <scope>NUCLEOTIDE SEQUENCE [LARGE SCALE GENOMIC DNA]</scope>
    <source>
        <strain evidence="2 3">V8</strain>
    </source>
</reference>
<dbReference type="AlphaFoldDB" id="A0A1P8UDU5"/>
<proteinExistence type="predicted"/>
<sequence length="154" mass="16816">MRLFRLAKARHEHTSLENESVGAQRAGGRWNSKGTAVVYSSCTIATAALETLVRLDWDLAPAFVLLAIDVPGNLEMDVIDQRALPRNWMDFPAPGTLAGIGDEWVKQGHALMLEVPSVASPYERNVLLNPAHPDAGRCSITVLGPYPFDGRLEP</sequence>
<gene>
    <name evidence="2" type="ORF">BW247_01750</name>
</gene>
<evidence type="ECO:0000313" key="3">
    <source>
        <dbReference type="Proteomes" id="UP000243807"/>
    </source>
</evidence>
<organism evidence="2 3">
    <name type="scientific">Acidihalobacter ferrooxydans</name>
    <dbReference type="NCBI Taxonomy" id="1765967"/>
    <lineage>
        <taxon>Bacteria</taxon>
        <taxon>Pseudomonadati</taxon>
        <taxon>Pseudomonadota</taxon>
        <taxon>Gammaproteobacteria</taxon>
        <taxon>Chromatiales</taxon>
        <taxon>Ectothiorhodospiraceae</taxon>
        <taxon>Acidihalobacter</taxon>
    </lineage>
</organism>
<dbReference type="OrthoDB" id="9789501at2"/>
<feature type="domain" description="RES" evidence="1">
    <location>
        <begin position="17"/>
        <end position="142"/>
    </location>
</feature>